<accession>A0AAN6S8D2</accession>
<comment type="caution">
    <text evidence="1">The sequence shown here is derived from an EMBL/GenBank/DDBJ whole genome shotgun (WGS) entry which is preliminary data.</text>
</comment>
<name>A0AAN6S8D2_9PEZI</name>
<sequence>MVENAIETQSEQQSTELSQAFNVEDSHNVASARYNHRRQGALPMLQLADWSEDKTYDEQPPTCIQYFIKWELTVNSKQAVKQTEPNLVLAPNAFWTTVLKPKLKRLLARKFPNRSLSRRHYRYSIRNRSHGA</sequence>
<evidence type="ECO:0000313" key="1">
    <source>
        <dbReference type="EMBL" id="KAK3943788.1"/>
    </source>
</evidence>
<dbReference type="AlphaFoldDB" id="A0AAN6S8D2"/>
<keyword evidence="2" id="KW-1185">Reference proteome</keyword>
<reference evidence="2" key="1">
    <citation type="journal article" date="2023" name="Mol. Phylogenet. Evol.">
        <title>Genome-scale phylogeny and comparative genomics of the fungal order Sordariales.</title>
        <authorList>
            <person name="Hensen N."/>
            <person name="Bonometti L."/>
            <person name="Westerberg I."/>
            <person name="Brannstrom I.O."/>
            <person name="Guillou S."/>
            <person name="Cros-Aarteil S."/>
            <person name="Calhoun S."/>
            <person name="Haridas S."/>
            <person name="Kuo A."/>
            <person name="Mondo S."/>
            <person name="Pangilinan J."/>
            <person name="Riley R."/>
            <person name="LaButti K."/>
            <person name="Andreopoulos B."/>
            <person name="Lipzen A."/>
            <person name="Chen C."/>
            <person name="Yan M."/>
            <person name="Daum C."/>
            <person name="Ng V."/>
            <person name="Clum A."/>
            <person name="Steindorff A."/>
            <person name="Ohm R.A."/>
            <person name="Martin F."/>
            <person name="Silar P."/>
            <person name="Natvig D.O."/>
            <person name="Lalanne C."/>
            <person name="Gautier V."/>
            <person name="Ament-Velasquez S.L."/>
            <person name="Kruys A."/>
            <person name="Hutchinson M.I."/>
            <person name="Powell A.J."/>
            <person name="Barry K."/>
            <person name="Miller A.N."/>
            <person name="Grigoriev I.V."/>
            <person name="Debuchy R."/>
            <person name="Gladieux P."/>
            <person name="Hiltunen Thoren M."/>
            <person name="Johannesson H."/>
        </authorList>
    </citation>
    <scope>NUCLEOTIDE SEQUENCE [LARGE SCALE GENOMIC DNA]</scope>
    <source>
        <strain evidence="2">CBS 340.73</strain>
    </source>
</reference>
<dbReference type="Proteomes" id="UP001303473">
    <property type="component" value="Unassembled WGS sequence"/>
</dbReference>
<organism evidence="1 2">
    <name type="scientific">Diplogelasinospora grovesii</name>
    <dbReference type="NCBI Taxonomy" id="303347"/>
    <lineage>
        <taxon>Eukaryota</taxon>
        <taxon>Fungi</taxon>
        <taxon>Dikarya</taxon>
        <taxon>Ascomycota</taxon>
        <taxon>Pezizomycotina</taxon>
        <taxon>Sordariomycetes</taxon>
        <taxon>Sordariomycetidae</taxon>
        <taxon>Sordariales</taxon>
        <taxon>Diplogelasinosporaceae</taxon>
        <taxon>Diplogelasinospora</taxon>
    </lineage>
</organism>
<evidence type="ECO:0000313" key="2">
    <source>
        <dbReference type="Proteomes" id="UP001303473"/>
    </source>
</evidence>
<proteinExistence type="predicted"/>
<gene>
    <name evidence="1" type="ORF">QBC46DRAFT_404988</name>
</gene>
<dbReference type="EMBL" id="MU853763">
    <property type="protein sequence ID" value="KAK3943788.1"/>
    <property type="molecule type" value="Genomic_DNA"/>
</dbReference>
<protein>
    <submittedName>
        <fullName evidence="1">Uncharacterized protein</fullName>
    </submittedName>
</protein>